<dbReference type="Gene3D" id="3.40.50.10770">
    <property type="entry name" value="Hypothetical protein VC1899 like domain (Restriction endonuclease-like)"/>
    <property type="match status" value="1"/>
</dbReference>
<dbReference type="SUPFAM" id="SSF46785">
    <property type="entry name" value="Winged helix' DNA-binding domain"/>
    <property type="match status" value="1"/>
</dbReference>
<name>A0A7C5Q5M7_CALS0</name>
<dbReference type="InterPro" id="IPR036390">
    <property type="entry name" value="WH_DNA-bd_sf"/>
</dbReference>
<evidence type="ECO:0000313" key="1">
    <source>
        <dbReference type="EMBL" id="HHK67567.1"/>
    </source>
</evidence>
<dbReference type="SUPFAM" id="SSF52980">
    <property type="entry name" value="Restriction endonuclease-like"/>
    <property type="match status" value="1"/>
</dbReference>
<dbReference type="Gene3D" id="1.10.10.10">
    <property type="entry name" value="Winged helix-like DNA-binding domain superfamily/Winged helix DNA-binding domain"/>
    <property type="match status" value="1"/>
</dbReference>
<reference evidence="1" key="1">
    <citation type="journal article" date="2020" name="mSystems">
        <title>Genome- and Community-Level Interaction Insights into Carbon Utilization and Element Cycling Functions of Hydrothermarchaeota in Hydrothermal Sediment.</title>
        <authorList>
            <person name="Zhou Z."/>
            <person name="Liu Y."/>
            <person name="Xu W."/>
            <person name="Pan J."/>
            <person name="Luo Z.H."/>
            <person name="Li M."/>
        </authorList>
    </citation>
    <scope>NUCLEOTIDE SEQUENCE [LARGE SCALE GENOMIC DNA]</scope>
    <source>
        <strain evidence="1">SpSt-1056</strain>
    </source>
</reference>
<proteinExistence type="predicted"/>
<dbReference type="InterPro" id="IPR011335">
    <property type="entry name" value="Restrct_endonuc-II-like"/>
</dbReference>
<dbReference type="AlphaFoldDB" id="A0A7C5Q5M7"/>
<sequence length="242" mass="27046">MSSDILDFTAILHTLKKTHIQTLWVIAQLGGKAKLSDIQKESGAAKSTLTGRLAALASKGLVTYQSGIAELVYKTPLCYLAQAKNIPYAYVGLLGKPPPAQPTEPETQTAVDLLHQQGIDVEKILVATTEDAIYEWMPTMNPDFRTKLDFVILNITEMNSIEAVLEKMASRIQSLAKDYITILDCTSGTRPAGIAYYTIADKLKTPLIYVYAEEKRIYWLKSRETLIQQLNLEQYASRHKHL</sequence>
<gene>
    <name evidence="1" type="ORF">ENM11_00210</name>
</gene>
<comment type="caution">
    <text evidence="1">The sequence shown here is derived from an EMBL/GenBank/DDBJ whole genome shotgun (WGS) entry which is preliminary data.</text>
</comment>
<protein>
    <submittedName>
        <fullName evidence="1">Uncharacterized protein</fullName>
    </submittedName>
</protein>
<accession>A0A7C5Q5M7</accession>
<dbReference type="InterPro" id="IPR036388">
    <property type="entry name" value="WH-like_DNA-bd_sf"/>
</dbReference>
<dbReference type="EMBL" id="DRWN01000003">
    <property type="protein sequence ID" value="HHK67567.1"/>
    <property type="molecule type" value="Genomic_DNA"/>
</dbReference>
<organism evidence="1">
    <name type="scientific">Caldiarchaeum subterraneum</name>
    <dbReference type="NCBI Taxonomy" id="311458"/>
    <lineage>
        <taxon>Archaea</taxon>
        <taxon>Nitrososphaerota</taxon>
        <taxon>Candidatus Caldarchaeales</taxon>
        <taxon>Candidatus Caldarchaeaceae</taxon>
        <taxon>Candidatus Caldarchaeum</taxon>
    </lineage>
</organism>